<feature type="compositionally biased region" description="Basic and acidic residues" evidence="8">
    <location>
        <begin position="866"/>
        <end position="879"/>
    </location>
</feature>
<dbReference type="GO" id="GO:0004100">
    <property type="term" value="F:chitin synthase activity"/>
    <property type="evidence" value="ECO:0007669"/>
    <property type="project" value="UniProtKB-EC"/>
</dbReference>
<evidence type="ECO:0000256" key="6">
    <source>
        <dbReference type="ARBA" id="ARBA00023136"/>
    </source>
</evidence>
<dbReference type="AlphaFoldDB" id="A0AAD9MWK1"/>
<evidence type="ECO:0000256" key="2">
    <source>
        <dbReference type="ARBA" id="ARBA00012543"/>
    </source>
</evidence>
<evidence type="ECO:0000256" key="8">
    <source>
        <dbReference type="SAM" id="MobiDB-lite"/>
    </source>
</evidence>
<evidence type="ECO:0000256" key="4">
    <source>
        <dbReference type="ARBA" id="ARBA00022692"/>
    </source>
</evidence>
<keyword evidence="11" id="KW-1185">Reference proteome</keyword>
<keyword evidence="5 9" id="KW-1133">Transmembrane helix</keyword>
<feature type="region of interest" description="Disordered" evidence="8">
    <location>
        <begin position="566"/>
        <end position="598"/>
    </location>
</feature>
<feature type="compositionally biased region" description="Acidic residues" evidence="8">
    <location>
        <begin position="771"/>
        <end position="802"/>
    </location>
</feature>
<feature type="coiled-coil region" evidence="7">
    <location>
        <begin position="475"/>
        <end position="502"/>
    </location>
</feature>
<keyword evidence="4 9" id="KW-0812">Transmembrane</keyword>
<keyword evidence="3" id="KW-0328">Glycosyltransferase</keyword>
<feature type="region of interest" description="Disordered" evidence="8">
    <location>
        <begin position="757"/>
        <end position="899"/>
    </location>
</feature>
<feature type="transmembrane region" description="Helical" evidence="9">
    <location>
        <begin position="382"/>
        <end position="404"/>
    </location>
</feature>
<organism evidence="10 11">
    <name type="scientific">Paralvinella palmiformis</name>
    <dbReference type="NCBI Taxonomy" id="53620"/>
    <lineage>
        <taxon>Eukaryota</taxon>
        <taxon>Metazoa</taxon>
        <taxon>Spiralia</taxon>
        <taxon>Lophotrochozoa</taxon>
        <taxon>Annelida</taxon>
        <taxon>Polychaeta</taxon>
        <taxon>Sedentaria</taxon>
        <taxon>Canalipalpata</taxon>
        <taxon>Terebellida</taxon>
        <taxon>Terebelliformia</taxon>
        <taxon>Alvinellidae</taxon>
        <taxon>Paralvinella</taxon>
    </lineage>
</organism>
<dbReference type="InterPro" id="IPR029044">
    <property type="entry name" value="Nucleotide-diphossugar_trans"/>
</dbReference>
<evidence type="ECO:0000313" key="10">
    <source>
        <dbReference type="EMBL" id="KAK2146471.1"/>
    </source>
</evidence>
<reference evidence="10" key="1">
    <citation type="journal article" date="2023" name="Mol. Biol. Evol.">
        <title>Third-Generation Sequencing Reveals the Adaptive Role of the Epigenome in Three Deep-Sea Polychaetes.</title>
        <authorList>
            <person name="Perez M."/>
            <person name="Aroh O."/>
            <person name="Sun Y."/>
            <person name="Lan Y."/>
            <person name="Juniper S.K."/>
            <person name="Young C.R."/>
            <person name="Angers B."/>
            <person name="Qian P.Y."/>
        </authorList>
    </citation>
    <scope>NUCLEOTIDE SEQUENCE</scope>
    <source>
        <strain evidence="10">P08H-3</strain>
    </source>
</reference>
<dbReference type="InterPro" id="IPR004835">
    <property type="entry name" value="Chitin_synth"/>
</dbReference>
<feature type="transmembrane region" description="Helical" evidence="9">
    <location>
        <begin position="321"/>
        <end position="343"/>
    </location>
</feature>
<feature type="compositionally biased region" description="Basic and acidic residues" evidence="8">
    <location>
        <begin position="585"/>
        <end position="598"/>
    </location>
</feature>
<dbReference type="GO" id="GO:0006031">
    <property type="term" value="P:chitin biosynthetic process"/>
    <property type="evidence" value="ECO:0007669"/>
    <property type="project" value="TreeGrafter"/>
</dbReference>
<feature type="transmembrane region" description="Helical" evidence="9">
    <location>
        <begin position="712"/>
        <end position="733"/>
    </location>
</feature>
<evidence type="ECO:0000256" key="3">
    <source>
        <dbReference type="ARBA" id="ARBA00022676"/>
    </source>
</evidence>
<dbReference type="EC" id="2.4.1.16" evidence="2"/>
<dbReference type="GO" id="GO:0071944">
    <property type="term" value="C:cell periphery"/>
    <property type="evidence" value="ECO:0007669"/>
    <property type="project" value="TreeGrafter"/>
</dbReference>
<dbReference type="PANTHER" id="PTHR22914">
    <property type="entry name" value="CHITIN SYNTHASE"/>
    <property type="match status" value="1"/>
</dbReference>
<feature type="compositionally biased region" description="Basic residues" evidence="8">
    <location>
        <begin position="888"/>
        <end position="898"/>
    </location>
</feature>
<keyword evidence="6 9" id="KW-0472">Membrane</keyword>
<feature type="transmembrane region" description="Helical" evidence="9">
    <location>
        <begin position="444"/>
        <end position="463"/>
    </location>
</feature>
<evidence type="ECO:0000256" key="5">
    <source>
        <dbReference type="ARBA" id="ARBA00022989"/>
    </source>
</evidence>
<evidence type="ECO:0000256" key="9">
    <source>
        <dbReference type="SAM" id="Phobius"/>
    </source>
</evidence>
<dbReference type="PANTHER" id="PTHR22914:SF42">
    <property type="entry name" value="CHITIN SYNTHASE"/>
    <property type="match status" value="1"/>
</dbReference>
<keyword evidence="3" id="KW-0808">Transferase</keyword>
<keyword evidence="7" id="KW-0175">Coiled coil</keyword>
<feature type="transmembrane region" description="Helical" evidence="9">
    <location>
        <begin position="416"/>
        <end position="432"/>
    </location>
</feature>
<protein>
    <recommendedName>
        <fullName evidence="2">chitin synthase</fullName>
        <ecNumber evidence="2">2.4.1.16</ecNumber>
    </recommendedName>
</protein>
<name>A0AAD9MWK1_9ANNE</name>
<sequence>MDKDQSVRFNLRMYDRHFNDPDYYEYETHVLFDDAFEMKDNQSVPNEYVQQLYEVIDEAASSVHSACITLSDPTRMATPYGGRLTWTLPGGTKLVVHLKDKNKIRHKKRWSQCMYMYYLLGYRLVGLHEDTIFGKKNKDKRGRKQTEAQFLPYNLFRYLPEHVHKRITYHRLSTSTAFFVPGPVVWFQQFEYAVGHWFQKAAEHVFGCVLCSPGCFSLFRASALMDDNIMRQYCELAEAPREVVQFDQGEDRWLCTLLLQQGYRVTYCAAADALTYAPETFHEFYNQRRRWMPSTMANIMDLLSSFKHTVRVNDNMSYPYMLYQFTLFFASILGPGTVILMLAGSYNTVLGTNLLHSYILAVQPIIFFVLVCFTTTPNSHVLVAQLLSAVFSTIMTIVIIGTIINIITDSLSNPTSIFLFILVSLFLVAGLLHPQEFACLLPGILYFLTFPSAYLLLPLYSLCNLNVVSWGTREKPQAKTKEELEREKLEELERKKRKQEKNGLLKWLGLATVLEDLKEFYNSVLGRKTAEDNSDIDSLTKRLDDLEKNGEAKDSCAAKNRNELREMLNRKRSSQPKPTAGGQRTKGENKSKDAKKLDEPKRDDLVNPYWLEIDGVGEGEIEEISEKESSFWRLLIRIHLHPIVKNKEKERNMELALKSLRTNIVFGFMMLNFLWVIILFQLQLLSEVLRDAFFIPIPKIGSPGEKLLIEPLGFAFLVTFGVVIILQFIGMVIHRTDTFFHIISRTEIRASEDTATGKLRTAEKMQSLQTDVDDELGIPPPDYEEEPEADYGDDDDDNEAQNDMERRSSSDSAFGRADSISSEDRPRYERSRFVPSPRRDPNRPLPLITDDKPNSRSRYQPLAPDGSERNYRRGPRDDFFDPSQPQPPHRRITRRYTRQRQPVGQMRVGGLSLHRNFQRRFKHLVSQIDGGNPEEVRPRIRPTNFDDIYRTVRYKFGGVEGRSDRRRHAQSEAYPQQFYNRRV</sequence>
<feature type="compositionally biased region" description="Basic and acidic residues" evidence="8">
    <location>
        <begin position="822"/>
        <end position="842"/>
    </location>
</feature>
<gene>
    <name evidence="10" type="ORF">LSH36_606g04101</name>
</gene>
<dbReference type="Pfam" id="PF03142">
    <property type="entry name" value="Chitin_synth_2"/>
    <property type="match status" value="1"/>
</dbReference>
<accession>A0AAD9MWK1</accession>
<dbReference type="SUPFAM" id="SSF53448">
    <property type="entry name" value="Nucleotide-diphospho-sugar transferases"/>
    <property type="match status" value="1"/>
</dbReference>
<feature type="transmembrane region" description="Helical" evidence="9">
    <location>
        <begin position="355"/>
        <end position="376"/>
    </location>
</feature>
<comment type="caution">
    <text evidence="10">The sequence shown here is derived from an EMBL/GenBank/DDBJ whole genome shotgun (WGS) entry which is preliminary data.</text>
</comment>
<dbReference type="Proteomes" id="UP001208570">
    <property type="component" value="Unassembled WGS sequence"/>
</dbReference>
<dbReference type="GO" id="GO:0016020">
    <property type="term" value="C:membrane"/>
    <property type="evidence" value="ECO:0007669"/>
    <property type="project" value="UniProtKB-SubCell"/>
</dbReference>
<proteinExistence type="predicted"/>
<evidence type="ECO:0000313" key="11">
    <source>
        <dbReference type="Proteomes" id="UP001208570"/>
    </source>
</evidence>
<dbReference type="EMBL" id="JAODUP010000606">
    <property type="protein sequence ID" value="KAK2146471.1"/>
    <property type="molecule type" value="Genomic_DNA"/>
</dbReference>
<evidence type="ECO:0000256" key="7">
    <source>
        <dbReference type="SAM" id="Coils"/>
    </source>
</evidence>
<feature type="transmembrane region" description="Helical" evidence="9">
    <location>
        <begin position="663"/>
        <end position="684"/>
    </location>
</feature>
<evidence type="ECO:0000256" key="1">
    <source>
        <dbReference type="ARBA" id="ARBA00004141"/>
    </source>
</evidence>
<comment type="subcellular location">
    <subcellularLocation>
        <location evidence="1">Membrane</location>
        <topology evidence="1">Multi-pass membrane protein</topology>
    </subcellularLocation>
</comment>